<dbReference type="Proteomes" id="UP000219048">
    <property type="component" value="Unassembled WGS sequence"/>
</dbReference>
<dbReference type="AlphaFoldDB" id="A0A285ME24"/>
<name>A0A285ME24_9FLAO</name>
<keyword evidence="1" id="KW-0732">Signal</keyword>
<evidence type="ECO:0000313" key="2">
    <source>
        <dbReference type="EMBL" id="SNY95425.1"/>
    </source>
</evidence>
<dbReference type="PROSITE" id="PS51257">
    <property type="entry name" value="PROKAR_LIPOPROTEIN"/>
    <property type="match status" value="1"/>
</dbReference>
<accession>A0A285ME24</accession>
<reference evidence="3" key="1">
    <citation type="submission" date="2017-09" db="EMBL/GenBank/DDBJ databases">
        <authorList>
            <person name="Varghese N."/>
            <person name="Submissions S."/>
        </authorList>
    </citation>
    <scope>NUCLEOTIDE SEQUENCE [LARGE SCALE GENOMIC DNA]</scope>
    <source>
        <strain evidence="3">DSM 25885</strain>
    </source>
</reference>
<evidence type="ECO:0008006" key="4">
    <source>
        <dbReference type="Google" id="ProtNLM"/>
    </source>
</evidence>
<evidence type="ECO:0000313" key="3">
    <source>
        <dbReference type="Proteomes" id="UP000219048"/>
    </source>
</evidence>
<feature type="chain" id="PRO_5012628572" description="DUF4374 domain-containing protein" evidence="1">
    <location>
        <begin position="28"/>
        <end position="407"/>
    </location>
</feature>
<keyword evidence="3" id="KW-1185">Reference proteome</keyword>
<protein>
    <recommendedName>
        <fullName evidence="4">DUF4374 domain-containing protein</fullName>
    </recommendedName>
</protein>
<feature type="signal peptide" evidence="1">
    <location>
        <begin position="1"/>
        <end position="27"/>
    </location>
</feature>
<evidence type="ECO:0000256" key="1">
    <source>
        <dbReference type="SAM" id="SignalP"/>
    </source>
</evidence>
<sequence>MKNKMKISVSNTLKGLCLVLLTAGIMASCSSDNSPADNPTPVEKNITYGLATVSGAWPNTTTYLQGFENLDFTTVGNDKAKELTGTASVVSEGKYLYAKPFGAPANLVKYKFDENGLAQEDNKIVVPGANVFSSIHFKSETVAYATVAGGISKLIVFDPTTMRIEDEISLKDITDKFPEATRTYYQDMVERDNKLFMSVYYENNFIPVNDYAYVAIIDLATNKVEKVIEDQRTGMLFGGPTSNAGMIKTTNGDIYIQAKGTSDNGGNAPSGILRIKNGTTEFDADYFFDLNTATGNICYGIYQVNGKTFTTKVEDETDFWEYKTGNPQFKYFEINLESKTSSGAVPGLPTTYGTRNMSITPLNDSEIAMTIATNDENVLYKLNTDSNNLDKVFTSTGGYISGFKNLK</sequence>
<proteinExistence type="predicted"/>
<dbReference type="EMBL" id="OBEH01000001">
    <property type="protein sequence ID" value="SNY95425.1"/>
    <property type="molecule type" value="Genomic_DNA"/>
</dbReference>
<dbReference type="RefSeq" id="WP_207763818.1">
    <property type="nucleotide sequence ID" value="NZ_OBEH01000001.1"/>
</dbReference>
<gene>
    <name evidence="2" type="ORF">SAMN06265377_1094</name>
</gene>
<organism evidence="2 3">
    <name type="scientific">Flagellimonas pacifica</name>
    <dbReference type="NCBI Taxonomy" id="1247520"/>
    <lineage>
        <taxon>Bacteria</taxon>
        <taxon>Pseudomonadati</taxon>
        <taxon>Bacteroidota</taxon>
        <taxon>Flavobacteriia</taxon>
        <taxon>Flavobacteriales</taxon>
        <taxon>Flavobacteriaceae</taxon>
        <taxon>Flagellimonas</taxon>
    </lineage>
</organism>